<name>A0AAE3MAM3_9BACT</name>
<dbReference type="EMBL" id="JAPDPI010000001">
    <property type="protein sequence ID" value="MCW3804180.1"/>
    <property type="molecule type" value="Genomic_DNA"/>
</dbReference>
<sequence>MKRLLFTFFTLSFFANIVYAQQEDFSSWYNLSVNGELFKKLDFSIEPELRIFENSSQLESWQIQFNLSTKVKKWLDVGLAYRYQVEYDDPRKNERIHRIAGFSKFGYKTGKLRWSYRAQIQSEQANINSSEDGYVKHIEHRHKIGVKYRNKKWFCEPSAGIEYFFCLAPTKDKNRWKNRLFVTIEKDISKRISGTISYKRQEEFNVANPDITNIIQVGIEYKPKWLKIK</sequence>
<dbReference type="InterPro" id="IPR053713">
    <property type="entry name" value="Bact_OM_Channel_sf"/>
</dbReference>
<keyword evidence="4" id="KW-1185">Reference proteome</keyword>
<evidence type="ECO:0000256" key="1">
    <source>
        <dbReference type="ARBA" id="ARBA00022729"/>
    </source>
</evidence>
<dbReference type="InterPro" id="IPR019619">
    <property type="entry name" value="DUF2490"/>
</dbReference>
<evidence type="ECO:0000256" key="2">
    <source>
        <dbReference type="SAM" id="SignalP"/>
    </source>
</evidence>
<feature type="signal peptide" evidence="2">
    <location>
        <begin position="1"/>
        <end position="20"/>
    </location>
</feature>
<evidence type="ECO:0000313" key="4">
    <source>
        <dbReference type="Proteomes" id="UP001207408"/>
    </source>
</evidence>
<evidence type="ECO:0000313" key="3">
    <source>
        <dbReference type="EMBL" id="MCW3804180.1"/>
    </source>
</evidence>
<dbReference type="Proteomes" id="UP001207408">
    <property type="component" value="Unassembled WGS sequence"/>
</dbReference>
<dbReference type="Gene3D" id="2.40.160.40">
    <property type="entry name" value="monomeric porin ompg"/>
    <property type="match status" value="1"/>
</dbReference>
<dbReference type="AlphaFoldDB" id="A0AAE3MAM3"/>
<keyword evidence="1 2" id="KW-0732">Signal</keyword>
<proteinExistence type="predicted"/>
<organism evidence="3 4">
    <name type="scientific">Plebeiibacterium marinum</name>
    <dbReference type="NCBI Taxonomy" id="2992111"/>
    <lineage>
        <taxon>Bacteria</taxon>
        <taxon>Pseudomonadati</taxon>
        <taxon>Bacteroidota</taxon>
        <taxon>Bacteroidia</taxon>
        <taxon>Marinilabiliales</taxon>
        <taxon>Marinilabiliaceae</taxon>
        <taxon>Plebeiibacterium</taxon>
    </lineage>
</organism>
<protein>
    <submittedName>
        <fullName evidence="3">DUF2490 domain-containing protein</fullName>
    </submittedName>
</protein>
<dbReference type="RefSeq" id="WP_301197403.1">
    <property type="nucleotide sequence ID" value="NZ_JAPDPI010000001.1"/>
</dbReference>
<accession>A0AAE3MAM3</accession>
<gene>
    <name evidence="3" type="ORF">OM074_01015</name>
</gene>
<reference evidence="3" key="1">
    <citation type="submission" date="2022-10" db="EMBL/GenBank/DDBJ databases">
        <authorList>
            <person name="Yu W.X."/>
        </authorList>
    </citation>
    <scope>NUCLEOTIDE SEQUENCE</scope>
    <source>
        <strain evidence="3">D04</strain>
    </source>
</reference>
<dbReference type="Pfam" id="PF10677">
    <property type="entry name" value="DUF2490"/>
    <property type="match status" value="1"/>
</dbReference>
<comment type="caution">
    <text evidence="3">The sequence shown here is derived from an EMBL/GenBank/DDBJ whole genome shotgun (WGS) entry which is preliminary data.</text>
</comment>
<feature type="chain" id="PRO_5041923564" evidence="2">
    <location>
        <begin position="21"/>
        <end position="229"/>
    </location>
</feature>